<dbReference type="GO" id="GO:0061630">
    <property type="term" value="F:ubiquitin protein ligase activity"/>
    <property type="evidence" value="ECO:0000318"/>
    <property type="project" value="GO_Central"/>
</dbReference>
<dbReference type="PANTHER" id="PTHR24103">
    <property type="entry name" value="E3 UBIQUITIN-PROTEIN LIGASE TRIM"/>
    <property type="match status" value="1"/>
</dbReference>
<dbReference type="Proteomes" id="UP000018468">
    <property type="component" value="Linkage group LG5"/>
</dbReference>
<feature type="domain" description="B30.2/SPRY" evidence="3">
    <location>
        <begin position="360"/>
        <end position="560"/>
    </location>
</feature>
<dbReference type="EMBL" id="AHAT01035054">
    <property type="status" value="NOT_ANNOTATED_CDS"/>
    <property type="molecule type" value="Genomic_DNA"/>
</dbReference>
<dbReference type="GO" id="GO:0045087">
    <property type="term" value="P:innate immune response"/>
    <property type="evidence" value="ECO:0000318"/>
    <property type="project" value="GO_Central"/>
</dbReference>
<feature type="transmembrane region" description="Helical" evidence="2">
    <location>
        <begin position="206"/>
        <end position="228"/>
    </location>
</feature>
<evidence type="ECO:0000313" key="4">
    <source>
        <dbReference type="Ensembl" id="ENSLOCP00000002478.1"/>
    </source>
</evidence>
<dbReference type="InterPro" id="IPR003877">
    <property type="entry name" value="SPRY_dom"/>
</dbReference>
<dbReference type="InterPro" id="IPR013320">
    <property type="entry name" value="ConA-like_dom_sf"/>
</dbReference>
<dbReference type="InterPro" id="IPR006574">
    <property type="entry name" value="PRY"/>
</dbReference>
<evidence type="ECO:0000256" key="2">
    <source>
        <dbReference type="SAM" id="Phobius"/>
    </source>
</evidence>
<evidence type="ECO:0000256" key="1">
    <source>
        <dbReference type="SAM" id="MobiDB-lite"/>
    </source>
</evidence>
<evidence type="ECO:0000313" key="5">
    <source>
        <dbReference type="Proteomes" id="UP000018468"/>
    </source>
</evidence>
<dbReference type="InterPro" id="IPR043136">
    <property type="entry name" value="B30.2/SPRY_sf"/>
</dbReference>
<reference evidence="5" key="1">
    <citation type="submission" date="2011-12" db="EMBL/GenBank/DDBJ databases">
        <title>The Draft Genome of Lepisosteus oculatus.</title>
        <authorList>
            <consortium name="The Broad Institute Genome Assembly &amp; Analysis Group"/>
            <consortium name="Computational R&amp;D Group"/>
            <consortium name="and Sequencing Platform"/>
            <person name="Di Palma F."/>
            <person name="Alfoldi J."/>
            <person name="Johnson J."/>
            <person name="Berlin A."/>
            <person name="Gnerre S."/>
            <person name="Jaffe D."/>
            <person name="MacCallum I."/>
            <person name="Young S."/>
            <person name="Walker B.J."/>
            <person name="Lander E.S."/>
            <person name="Lindblad-Toh K."/>
        </authorList>
    </citation>
    <scope>NUCLEOTIDE SEQUENCE [LARGE SCALE GENOMIC DNA]</scope>
</reference>
<dbReference type="SMART" id="SM00589">
    <property type="entry name" value="PRY"/>
    <property type="match status" value="1"/>
</dbReference>
<proteinExistence type="predicted"/>
<dbReference type="EMBL" id="AHAT01035052">
    <property type="status" value="NOT_ANNOTATED_CDS"/>
    <property type="molecule type" value="Genomic_DNA"/>
</dbReference>
<dbReference type="InterPro" id="IPR003879">
    <property type="entry name" value="Butyrophylin_SPRY"/>
</dbReference>
<feature type="transmembrane region" description="Helical" evidence="2">
    <location>
        <begin position="29"/>
        <end position="47"/>
    </location>
</feature>
<feature type="compositionally biased region" description="Polar residues" evidence="1">
    <location>
        <begin position="237"/>
        <end position="247"/>
    </location>
</feature>
<dbReference type="InParanoid" id="W5M270"/>
<feature type="compositionally biased region" description="Basic and acidic residues" evidence="1">
    <location>
        <begin position="278"/>
        <end position="289"/>
    </location>
</feature>
<dbReference type="PRINTS" id="PR01407">
    <property type="entry name" value="BUTYPHLNCDUF"/>
</dbReference>
<name>W5M270_LEPOC</name>
<dbReference type="Gene3D" id="2.60.120.920">
    <property type="match status" value="1"/>
</dbReference>
<dbReference type="STRING" id="7918.ENSLOCP00000002478"/>
<dbReference type="Pfam" id="PF13765">
    <property type="entry name" value="PRY"/>
    <property type="match status" value="1"/>
</dbReference>
<organism evidence="4 5">
    <name type="scientific">Lepisosteus oculatus</name>
    <name type="common">Spotted gar</name>
    <dbReference type="NCBI Taxonomy" id="7918"/>
    <lineage>
        <taxon>Eukaryota</taxon>
        <taxon>Metazoa</taxon>
        <taxon>Chordata</taxon>
        <taxon>Craniata</taxon>
        <taxon>Vertebrata</taxon>
        <taxon>Euteleostomi</taxon>
        <taxon>Actinopterygii</taxon>
        <taxon>Neopterygii</taxon>
        <taxon>Holostei</taxon>
        <taxon>Semionotiformes</taxon>
        <taxon>Lepisosteidae</taxon>
        <taxon>Lepisosteus</taxon>
    </lineage>
</organism>
<feature type="region of interest" description="Disordered" evidence="1">
    <location>
        <begin position="236"/>
        <end position="312"/>
    </location>
</feature>
<evidence type="ECO:0000259" key="3">
    <source>
        <dbReference type="PROSITE" id="PS50188"/>
    </source>
</evidence>
<dbReference type="CDD" id="cd13733">
    <property type="entry name" value="SPRY_PRY_C-I_1"/>
    <property type="match status" value="1"/>
</dbReference>
<accession>W5M270</accession>
<dbReference type="SMART" id="SM00449">
    <property type="entry name" value="SPRY"/>
    <property type="match status" value="1"/>
</dbReference>
<dbReference type="Ensembl" id="ENSLOCT00000002484.1">
    <property type="protein sequence ID" value="ENSLOCP00000002478.1"/>
    <property type="gene ID" value="ENSLOCG00000002131.1"/>
</dbReference>
<dbReference type="Bgee" id="ENSLOCG00000002131">
    <property type="expression patterns" value="Expressed in intestine and 12 other cell types or tissues"/>
</dbReference>
<dbReference type="GeneTree" id="ENSGT01120000271914"/>
<dbReference type="AlphaFoldDB" id="W5M270"/>
<reference evidence="4" key="3">
    <citation type="submission" date="2025-09" db="UniProtKB">
        <authorList>
            <consortium name="Ensembl"/>
        </authorList>
    </citation>
    <scope>IDENTIFICATION</scope>
</reference>
<dbReference type="PROSITE" id="PS50188">
    <property type="entry name" value="B302_SPRY"/>
    <property type="match status" value="1"/>
</dbReference>
<dbReference type="eggNOG" id="KOG2177">
    <property type="taxonomic scope" value="Eukaryota"/>
</dbReference>
<dbReference type="HOGENOM" id="CLU_486557_0_0_1"/>
<feature type="transmembrane region" description="Helical" evidence="2">
    <location>
        <begin position="137"/>
        <end position="161"/>
    </location>
</feature>
<dbReference type="FunFam" id="2.60.120.920:FF:000004">
    <property type="entry name" value="Butyrophilin subfamily 1 member A1"/>
    <property type="match status" value="1"/>
</dbReference>
<dbReference type="GO" id="GO:0005737">
    <property type="term" value="C:cytoplasm"/>
    <property type="evidence" value="ECO:0000318"/>
    <property type="project" value="GO_Central"/>
</dbReference>
<dbReference type="Pfam" id="PF00622">
    <property type="entry name" value="SPRY"/>
    <property type="match status" value="1"/>
</dbReference>
<dbReference type="SUPFAM" id="SSF49899">
    <property type="entry name" value="Concanavalin A-like lectins/glucanases"/>
    <property type="match status" value="1"/>
</dbReference>
<protein>
    <recommendedName>
        <fullName evidence="3">B30.2/SPRY domain-containing protein</fullName>
    </recommendedName>
</protein>
<dbReference type="EMBL" id="AHAT01035053">
    <property type="status" value="NOT_ANNOTATED_CDS"/>
    <property type="molecule type" value="Genomic_DNA"/>
</dbReference>
<keyword evidence="5" id="KW-1185">Reference proteome</keyword>
<feature type="transmembrane region" description="Helical" evidence="2">
    <location>
        <begin position="100"/>
        <end position="117"/>
    </location>
</feature>
<keyword evidence="2" id="KW-0472">Membrane</keyword>
<sequence length="560" mass="64157">MFTIYPFFYLPGQKHGQPLSSHWDHRREGFVLGMAVALMVFILFQWMKNRKTQGKKSRGLRNTCLGLIFLCAVVGGLFYTGKLPQELSGMMPCDDADSCLPVVSAAVTILISTYSFIRVVRVPENPGIKTEVAVPSWFLPTGMGFGVGLFVGIGSICLYFIMKSKQGLPENIAAYLQFKRLTDYFENFRGIQSGEGVPSWLLPAGMGFAVSLVFTAVSSLLVCLCCLGKTQRVKENQMGQKTEVNDTGNEHQTHHQVDETDLTLKTDVKKKQMGQKDQVNDTAKKDQKGQEFQTTPKRHKRHNMDEVDNTEQKKKIAALEQWNKELRDEISRANLVIENLKEKQEELCFHQIQRFEGFPGLFQIKHLEDFLHVHIFEVIMTLDEDTMNPYLRVSEDGRELRWTEQRQNLPDNPERFDEYPCMLGNRLPAEMRWGCYWEVEVGNKKSWELGVARDSVCRKGQLSLSPGAGFWVLSLWDEKLTALTDPETSLNTEVPRRVGIYVNYKEKKVHFYNADVAKDSNKSEKYTLIHTFREEIDRTVRPFFSPGNSDLDPLIITQDH</sequence>
<feature type="transmembrane region" description="Helical" evidence="2">
    <location>
        <begin position="59"/>
        <end position="80"/>
    </location>
</feature>
<feature type="compositionally biased region" description="Basic and acidic residues" evidence="1">
    <location>
        <begin position="248"/>
        <end position="270"/>
    </location>
</feature>
<dbReference type="InterPro" id="IPR050143">
    <property type="entry name" value="TRIM/RBCC"/>
</dbReference>
<keyword evidence="2" id="KW-1133">Transmembrane helix</keyword>
<keyword evidence="2" id="KW-0812">Transmembrane</keyword>
<reference evidence="4" key="2">
    <citation type="submission" date="2025-08" db="UniProtKB">
        <authorList>
            <consortium name="Ensembl"/>
        </authorList>
    </citation>
    <scope>IDENTIFICATION</scope>
</reference>
<dbReference type="InterPro" id="IPR001870">
    <property type="entry name" value="B30.2/SPRY"/>
</dbReference>